<dbReference type="PANTHER" id="PTHR14741">
    <property type="entry name" value="S-ADENOSYLMETHIONINE-DEPENDENT METHYLTRANSFERASE RELATED"/>
    <property type="match status" value="1"/>
</dbReference>
<evidence type="ECO:0000256" key="4">
    <source>
        <dbReference type="ARBA" id="ARBA00048740"/>
    </source>
</evidence>
<feature type="compositionally biased region" description="Basic and acidic residues" evidence="8">
    <location>
        <begin position="316"/>
        <end position="330"/>
    </location>
</feature>
<accession>A0A0G4EIQ3</accession>
<proteinExistence type="inferred from homology"/>
<dbReference type="AlphaFoldDB" id="A0A0G4EIQ3"/>
<evidence type="ECO:0000256" key="5">
    <source>
        <dbReference type="ARBA" id="ARBA00048763"/>
    </source>
</evidence>
<dbReference type="GO" id="GO:0003676">
    <property type="term" value="F:nucleic acid binding"/>
    <property type="evidence" value="ECO:0007669"/>
    <property type="project" value="InterPro"/>
</dbReference>
<dbReference type="GO" id="GO:0005634">
    <property type="term" value="C:nucleus"/>
    <property type="evidence" value="ECO:0007669"/>
    <property type="project" value="TreeGrafter"/>
</dbReference>
<evidence type="ECO:0000256" key="8">
    <source>
        <dbReference type="SAM" id="MobiDB-lite"/>
    </source>
</evidence>
<dbReference type="PANTHER" id="PTHR14741:SF32">
    <property type="entry name" value="TRIMETHYLGUANOSINE SYNTHASE"/>
    <property type="match status" value="1"/>
</dbReference>
<dbReference type="InParanoid" id="A0A0G4EIQ3"/>
<evidence type="ECO:0000313" key="9">
    <source>
        <dbReference type="EMBL" id="CEL96889.1"/>
    </source>
</evidence>
<evidence type="ECO:0000313" key="10">
    <source>
        <dbReference type="Proteomes" id="UP000041254"/>
    </source>
</evidence>
<evidence type="ECO:0000256" key="1">
    <source>
        <dbReference type="ARBA" id="ARBA00018517"/>
    </source>
</evidence>
<evidence type="ECO:0000256" key="2">
    <source>
        <dbReference type="ARBA" id="ARBA00025783"/>
    </source>
</evidence>
<dbReference type="InterPro" id="IPR002052">
    <property type="entry name" value="DNA_methylase_N6_adenine_CS"/>
</dbReference>
<dbReference type="VEuPathDB" id="CryptoDB:Vbra_12092"/>
<comment type="catalytic activity">
    <reaction evidence="6">
        <text>a 5'-end (N(7)-methyl 5'-triphosphoguanosine)-ribonucleoside in snRNA + S-adenosyl-L-methionine = a 5'-end (N(2),N(7)-dimethyl 5'-triphosphoguanosine)-ribonucleoside in snRNA + S-adenosyl-L-homocysteine + H(+)</text>
        <dbReference type="Rhea" id="RHEA:78471"/>
        <dbReference type="Rhea" id="RHEA-COMP:19085"/>
        <dbReference type="Rhea" id="RHEA-COMP:19087"/>
        <dbReference type="ChEBI" id="CHEBI:15378"/>
        <dbReference type="ChEBI" id="CHEBI:57856"/>
        <dbReference type="ChEBI" id="CHEBI:59789"/>
        <dbReference type="ChEBI" id="CHEBI:156461"/>
        <dbReference type="ChEBI" id="CHEBI:172880"/>
    </reaction>
    <physiologicalReaction direction="left-to-right" evidence="6">
        <dbReference type="Rhea" id="RHEA:78472"/>
    </physiologicalReaction>
</comment>
<dbReference type="PhylomeDB" id="A0A0G4EIQ3"/>
<dbReference type="Pfam" id="PF09445">
    <property type="entry name" value="Methyltransf_15"/>
    <property type="match status" value="1"/>
</dbReference>
<dbReference type="EMBL" id="CDMY01000248">
    <property type="protein sequence ID" value="CEL96889.1"/>
    <property type="molecule type" value="Genomic_DNA"/>
</dbReference>
<dbReference type="InterPro" id="IPR029063">
    <property type="entry name" value="SAM-dependent_MTases_sf"/>
</dbReference>
<comment type="catalytic activity">
    <reaction evidence="3">
        <text>a 5'-end (N(2),N(7)-dimethyl 5'-triphosphoguanosine)-ribonucleoside in snoRNA + S-adenosyl-L-methionine = a 5'-end (N(2),N(2),N(7)-trimethyl 5'-triphosphoguanosine)-ribonucleoside in snoRNA + S-adenosyl-L-homocysteine + H(+)</text>
        <dbReference type="Rhea" id="RHEA:78507"/>
        <dbReference type="Rhea" id="RHEA-COMP:19088"/>
        <dbReference type="Rhea" id="RHEA-COMP:19090"/>
        <dbReference type="ChEBI" id="CHEBI:15378"/>
        <dbReference type="ChEBI" id="CHEBI:57856"/>
        <dbReference type="ChEBI" id="CHEBI:59789"/>
        <dbReference type="ChEBI" id="CHEBI:167623"/>
        <dbReference type="ChEBI" id="CHEBI:172880"/>
    </reaction>
    <physiologicalReaction direction="left-to-right" evidence="3">
        <dbReference type="Rhea" id="RHEA:78508"/>
    </physiologicalReaction>
</comment>
<dbReference type="SUPFAM" id="SSF53335">
    <property type="entry name" value="S-adenosyl-L-methionine-dependent methyltransferases"/>
    <property type="match status" value="1"/>
</dbReference>
<dbReference type="Proteomes" id="UP000041254">
    <property type="component" value="Unassembled WGS sequence"/>
</dbReference>
<keyword evidence="10" id="KW-1185">Reference proteome</keyword>
<sequence>MDRLTRVWRWFVGWCGRYESNCTSECVQEAPTSIMDELVVSLVPKAYTPAAFIEADHLLADCTVIHHNRTRTADGVSVFAGNFYDSIMIQPSKESFSHADKASTESHATVPLLPGKLPTLKWTAVSDGSPYEGQWEGSCCGSARGEAARATSKYEGEWVRGTKVEVEGVFVLASNLYDSGTMIQPSSDREKGGKESFNHSDEAVTESLHGHVTVPFCPSSLPTLRWSAVSDGSPYEGQWEGSCCGSAGGEAARVTAQYEGEWVRGTKGEGATVDRGPTRVSGEGREGARGAEEGDQKAEEAKAPTHSRLSPVRASAKREASRRDHRHTSSEFHASAVRSPTPPPRPYIAPRAIMAARGALQQELYLRVVTVDRGPMFAKKGAVMSTQELEYSVSEENIANITAQSIASVIPDAYIYDACTGGAGNAIGFAANGLEVVGSEKNPEHYENAIHNLHHIYGYDHVYIYKDCFLARTDKMEDHIIARGMIKPGKPAFDVVYFDPPWGPGYRAHGNYDITKMGNSGDMSLFDMCALMINLSPSFAIKLPRQTPIADVAKLANHLAHLEGIPCPPPLVEVYAVATGNPSYPHHIKFATVYIGDIAKRLVAGMAHRHLPTTTTKNPSTTIDHHVHHRRLCAGGGRVERLKRCNLSAEEDLSRMI</sequence>
<reference evidence="9 10" key="1">
    <citation type="submission" date="2014-11" db="EMBL/GenBank/DDBJ databases">
        <authorList>
            <person name="Zhu J."/>
            <person name="Qi W."/>
            <person name="Song R."/>
        </authorList>
    </citation>
    <scope>NUCLEOTIDE SEQUENCE [LARGE SCALE GENOMIC DNA]</scope>
</reference>
<comment type="similarity">
    <text evidence="2">Belongs to the methyltransferase superfamily. Trimethylguanosine synthase family.</text>
</comment>
<feature type="compositionally biased region" description="Basic and acidic residues" evidence="8">
    <location>
        <begin position="282"/>
        <end position="303"/>
    </location>
</feature>
<dbReference type="InterPro" id="IPR019012">
    <property type="entry name" value="RNA_cap_Gua-N2-MeTrfase"/>
</dbReference>
<gene>
    <name evidence="9" type="ORF">Vbra_12092</name>
</gene>
<dbReference type="GO" id="GO:0071164">
    <property type="term" value="F:RNA cap trimethylguanosine synthase activity"/>
    <property type="evidence" value="ECO:0007669"/>
    <property type="project" value="TreeGrafter"/>
</dbReference>
<comment type="catalytic activity">
    <reaction evidence="5">
        <text>a 5'-end (N(2),N(7)-dimethyl 5'-triphosphoguanosine)-ribonucleoside in snRNA + S-adenosyl-L-methionine = a 5'-end (N(2),N(2),N(7)-trimethyl 5'-triphosphoguanosine)-ribonucleoside in snRNA + S-adenosyl-L-homocysteine + H(+)</text>
        <dbReference type="Rhea" id="RHEA:78479"/>
        <dbReference type="Rhea" id="RHEA-COMP:19087"/>
        <dbReference type="Rhea" id="RHEA-COMP:19089"/>
        <dbReference type="ChEBI" id="CHEBI:15378"/>
        <dbReference type="ChEBI" id="CHEBI:57856"/>
        <dbReference type="ChEBI" id="CHEBI:59789"/>
        <dbReference type="ChEBI" id="CHEBI:167623"/>
        <dbReference type="ChEBI" id="CHEBI:172880"/>
    </reaction>
    <physiologicalReaction direction="left-to-right" evidence="5">
        <dbReference type="Rhea" id="RHEA:78480"/>
    </physiologicalReaction>
</comment>
<dbReference type="PROSITE" id="PS00092">
    <property type="entry name" value="N6_MTASE"/>
    <property type="match status" value="1"/>
</dbReference>
<organism evidence="9 10">
    <name type="scientific">Vitrella brassicaformis (strain CCMP3155)</name>
    <dbReference type="NCBI Taxonomy" id="1169540"/>
    <lineage>
        <taxon>Eukaryota</taxon>
        <taxon>Sar</taxon>
        <taxon>Alveolata</taxon>
        <taxon>Colpodellida</taxon>
        <taxon>Vitrellaceae</taxon>
        <taxon>Vitrella</taxon>
    </lineage>
</organism>
<dbReference type="STRING" id="1169540.A0A0G4EIQ3"/>
<dbReference type="Gene3D" id="3.40.50.150">
    <property type="entry name" value="Vaccinia Virus protein VP39"/>
    <property type="match status" value="1"/>
</dbReference>
<evidence type="ECO:0000256" key="6">
    <source>
        <dbReference type="ARBA" id="ARBA00049075"/>
    </source>
</evidence>
<evidence type="ECO:0000256" key="7">
    <source>
        <dbReference type="ARBA" id="ARBA00049790"/>
    </source>
</evidence>
<name>A0A0G4EIQ3_VITBC</name>
<feature type="region of interest" description="Disordered" evidence="8">
    <location>
        <begin position="263"/>
        <end position="346"/>
    </location>
</feature>
<evidence type="ECO:0000256" key="3">
    <source>
        <dbReference type="ARBA" id="ARBA00047418"/>
    </source>
</evidence>
<protein>
    <recommendedName>
        <fullName evidence="1">Trimethylguanosine synthase</fullName>
    </recommendedName>
    <alternativeName>
        <fullName evidence="7">Cap-specific guanine-N(2) methyltransferase</fullName>
    </alternativeName>
</protein>
<comment type="catalytic activity">
    <reaction evidence="4">
        <text>a 5'-end (N(7)-methyl 5'-triphosphoguanosine)-ribonucleoside in snoRNA + S-adenosyl-L-methionine = a 5'-end (N(2),N(7)-dimethyl 5'-triphosphoguanosine)-ribonucleoside in snoRNA + S-adenosyl-L-homocysteine + H(+)</text>
        <dbReference type="Rhea" id="RHEA:78475"/>
        <dbReference type="Rhea" id="RHEA-COMP:19086"/>
        <dbReference type="Rhea" id="RHEA-COMP:19088"/>
        <dbReference type="ChEBI" id="CHEBI:15378"/>
        <dbReference type="ChEBI" id="CHEBI:57856"/>
        <dbReference type="ChEBI" id="CHEBI:59789"/>
        <dbReference type="ChEBI" id="CHEBI:156461"/>
        <dbReference type="ChEBI" id="CHEBI:172880"/>
    </reaction>
    <physiologicalReaction direction="left-to-right" evidence="4">
        <dbReference type="Rhea" id="RHEA:78476"/>
    </physiologicalReaction>
</comment>